<sequence length="170" mass="19217">MKSPIKLQLVYLSDTNKRRFYKGAPMELLSEYNKMTIAFHAGTNPHKARGLRLQYAFEENNCGGVFTDNEGSFEKGFDVFPKTCTYIFEAPPGKNVELSLNFLGLSGAENRATIYGIIPGEQDYLLKNITKEIFVKETFPFNTIRLLMHSNTCLFMGQYKFISANTGRGA</sequence>
<keyword evidence="2" id="KW-1185">Reference proteome</keyword>
<dbReference type="Proteomes" id="UP000095300">
    <property type="component" value="Unassembled WGS sequence"/>
</dbReference>
<dbReference type="EnsemblMetazoa" id="SCAU002069-RA">
    <property type="protein sequence ID" value="SCAU002069-PA"/>
    <property type="gene ID" value="SCAU002069"/>
</dbReference>
<proteinExistence type="predicted"/>
<protein>
    <recommendedName>
        <fullName evidence="3">CUB domain-containing protein</fullName>
    </recommendedName>
</protein>
<gene>
    <name evidence="1" type="primary">106094543</name>
</gene>
<evidence type="ECO:0008006" key="3">
    <source>
        <dbReference type="Google" id="ProtNLM"/>
    </source>
</evidence>
<dbReference type="Gene3D" id="2.60.120.290">
    <property type="entry name" value="Spermadhesin, CUB domain"/>
    <property type="match status" value="1"/>
</dbReference>
<organism evidence="1 2">
    <name type="scientific">Stomoxys calcitrans</name>
    <name type="common">Stable fly</name>
    <name type="synonym">Conops calcitrans</name>
    <dbReference type="NCBI Taxonomy" id="35570"/>
    <lineage>
        <taxon>Eukaryota</taxon>
        <taxon>Metazoa</taxon>
        <taxon>Ecdysozoa</taxon>
        <taxon>Arthropoda</taxon>
        <taxon>Hexapoda</taxon>
        <taxon>Insecta</taxon>
        <taxon>Pterygota</taxon>
        <taxon>Neoptera</taxon>
        <taxon>Endopterygota</taxon>
        <taxon>Diptera</taxon>
        <taxon>Brachycera</taxon>
        <taxon>Muscomorpha</taxon>
        <taxon>Muscoidea</taxon>
        <taxon>Muscidae</taxon>
        <taxon>Stomoxys</taxon>
    </lineage>
</organism>
<name>A0A1I8NU73_STOCA</name>
<accession>A0A1I8NU73</accession>
<reference evidence="1" key="1">
    <citation type="submission" date="2020-05" db="UniProtKB">
        <authorList>
            <consortium name="EnsemblMetazoa"/>
        </authorList>
    </citation>
    <scope>IDENTIFICATION</scope>
    <source>
        <strain evidence="1">USDA</strain>
    </source>
</reference>
<dbReference type="AlphaFoldDB" id="A0A1I8NU73"/>
<dbReference type="VEuPathDB" id="VectorBase:SCAU002069"/>
<dbReference type="InterPro" id="IPR035914">
    <property type="entry name" value="Sperma_CUB_dom_sf"/>
</dbReference>
<evidence type="ECO:0000313" key="1">
    <source>
        <dbReference type="EnsemblMetazoa" id="SCAU002069-PA"/>
    </source>
</evidence>
<evidence type="ECO:0000313" key="2">
    <source>
        <dbReference type="Proteomes" id="UP000095300"/>
    </source>
</evidence>
<dbReference type="SUPFAM" id="SSF49854">
    <property type="entry name" value="Spermadhesin, CUB domain"/>
    <property type="match status" value="1"/>
</dbReference>